<evidence type="ECO:0000256" key="5">
    <source>
        <dbReference type="ARBA" id="ARBA00022485"/>
    </source>
</evidence>
<dbReference type="PANTHER" id="PTHR33693">
    <property type="entry name" value="TYPE-5 URACIL-DNA GLYCOSYLASE"/>
    <property type="match status" value="1"/>
</dbReference>
<evidence type="ECO:0000256" key="7">
    <source>
        <dbReference type="ARBA" id="ARBA00022763"/>
    </source>
</evidence>
<evidence type="ECO:0000256" key="4">
    <source>
        <dbReference type="ARBA" id="ARBA00019403"/>
    </source>
</evidence>
<organism evidence="14 16">
    <name type="scientific">Thermoproteota archaeon</name>
    <dbReference type="NCBI Taxonomy" id="2056631"/>
    <lineage>
        <taxon>Archaea</taxon>
        <taxon>Thermoproteota</taxon>
    </lineage>
</organism>
<dbReference type="NCBIfam" id="NF040953">
    <property type="entry name" value="Arch_udg"/>
    <property type="match status" value="1"/>
</dbReference>
<evidence type="ECO:0000256" key="2">
    <source>
        <dbReference type="ARBA" id="ARBA00006521"/>
    </source>
</evidence>
<feature type="domain" description="Uracil-DNA glycosylase-like" evidence="12">
    <location>
        <begin position="25"/>
        <end position="179"/>
    </location>
</feature>
<dbReference type="EMBL" id="QMRA01000146">
    <property type="protein sequence ID" value="RLE51855.1"/>
    <property type="molecule type" value="Genomic_DNA"/>
</dbReference>
<evidence type="ECO:0000313" key="13">
    <source>
        <dbReference type="EMBL" id="RLE51578.1"/>
    </source>
</evidence>
<evidence type="ECO:0000256" key="8">
    <source>
        <dbReference type="ARBA" id="ARBA00022801"/>
    </source>
</evidence>
<dbReference type="AlphaFoldDB" id="A0A497EXA9"/>
<dbReference type="EC" id="3.2.2.27" evidence="3"/>
<evidence type="ECO:0000256" key="10">
    <source>
        <dbReference type="ARBA" id="ARBA00023014"/>
    </source>
</evidence>
<dbReference type="GO" id="GO:0004844">
    <property type="term" value="F:uracil DNA N-glycosylase activity"/>
    <property type="evidence" value="ECO:0007669"/>
    <property type="project" value="UniProtKB-EC"/>
</dbReference>
<dbReference type="SMART" id="SM00986">
    <property type="entry name" value="UDG"/>
    <property type="match status" value="1"/>
</dbReference>
<sequence>MKKLAEEVRKCRKCNLWMTRKNPVPGEGNVRAEVMFIGEAPGKSEDEQGRPFVGAAGKLLTKLIESIGLSREEVYIANVLKCRPPNNRDPLPEEIEKCTPYLDRQIKIIKPKIIVTLGRHSTKYILGKLRVSVPGIMKVRGKTYSGTILGLKVIILPTLHPAAALYNPKMKSIIEADFKNLKSIIEGKVKQADLLKFLSFK</sequence>
<evidence type="ECO:0000259" key="12">
    <source>
        <dbReference type="SMART" id="SM00986"/>
    </source>
</evidence>
<gene>
    <name evidence="13" type="ORF">DRJ20_01875</name>
    <name evidence="14" type="ORF">DRJ26_05350</name>
</gene>
<dbReference type="InterPro" id="IPR005273">
    <property type="entry name" value="Ura-DNA_glyco_family4"/>
</dbReference>
<keyword evidence="7" id="KW-0227">DNA damage</keyword>
<dbReference type="Proteomes" id="UP000268446">
    <property type="component" value="Unassembled WGS sequence"/>
</dbReference>
<dbReference type="CDD" id="cd10030">
    <property type="entry name" value="UDG-F4_TTUDGA_SPO1dp_like"/>
    <property type="match status" value="1"/>
</dbReference>
<reference evidence="15 16" key="1">
    <citation type="submission" date="2018-06" db="EMBL/GenBank/DDBJ databases">
        <title>Extensive metabolic versatility and redundancy in microbially diverse, dynamic hydrothermal sediments.</title>
        <authorList>
            <person name="Dombrowski N."/>
            <person name="Teske A."/>
            <person name="Baker B.J."/>
        </authorList>
    </citation>
    <scope>NUCLEOTIDE SEQUENCE [LARGE SCALE GENOMIC DNA]</scope>
    <source>
        <strain evidence="14">B20_G2</strain>
        <strain evidence="13">B29_G17</strain>
    </source>
</reference>
<dbReference type="NCBIfam" id="TIGR00758">
    <property type="entry name" value="UDG_fam4"/>
    <property type="match status" value="1"/>
</dbReference>
<comment type="caution">
    <text evidence="14">The sequence shown here is derived from an EMBL/GenBank/DDBJ whole genome shotgun (WGS) entry which is preliminary data.</text>
</comment>
<dbReference type="Gene3D" id="3.40.470.10">
    <property type="entry name" value="Uracil-DNA glycosylase-like domain"/>
    <property type="match status" value="1"/>
</dbReference>
<dbReference type="FunFam" id="3.40.470.10:FF:000013">
    <property type="entry name" value="Type-4 uracil-DNA glycosylase"/>
    <property type="match status" value="1"/>
</dbReference>
<dbReference type="SMART" id="SM00987">
    <property type="entry name" value="UreE_C"/>
    <property type="match status" value="1"/>
</dbReference>
<dbReference type="Pfam" id="PF03167">
    <property type="entry name" value="UDG"/>
    <property type="match status" value="1"/>
</dbReference>
<keyword evidence="8" id="KW-0378">Hydrolase</keyword>
<dbReference type="Proteomes" id="UP000269499">
    <property type="component" value="Unassembled WGS sequence"/>
</dbReference>
<dbReference type="InterPro" id="IPR005122">
    <property type="entry name" value="Uracil-DNA_glycosylase-like"/>
</dbReference>
<dbReference type="GO" id="GO:0046872">
    <property type="term" value="F:metal ion binding"/>
    <property type="evidence" value="ECO:0007669"/>
    <property type="project" value="UniProtKB-KW"/>
</dbReference>
<evidence type="ECO:0000256" key="6">
    <source>
        <dbReference type="ARBA" id="ARBA00022723"/>
    </source>
</evidence>
<keyword evidence="6" id="KW-0479">Metal-binding</keyword>
<evidence type="ECO:0000256" key="11">
    <source>
        <dbReference type="ARBA" id="ARBA00023204"/>
    </source>
</evidence>
<dbReference type="GO" id="GO:0006281">
    <property type="term" value="P:DNA repair"/>
    <property type="evidence" value="ECO:0007669"/>
    <property type="project" value="UniProtKB-KW"/>
</dbReference>
<dbReference type="InterPro" id="IPR036895">
    <property type="entry name" value="Uracil-DNA_glycosylase-like_sf"/>
</dbReference>
<evidence type="ECO:0000256" key="3">
    <source>
        <dbReference type="ARBA" id="ARBA00012030"/>
    </source>
</evidence>
<name>A0A497EXA9_9CREN</name>
<evidence type="ECO:0000313" key="15">
    <source>
        <dbReference type="Proteomes" id="UP000268446"/>
    </source>
</evidence>
<dbReference type="GO" id="GO:0051539">
    <property type="term" value="F:4 iron, 4 sulfur cluster binding"/>
    <property type="evidence" value="ECO:0007669"/>
    <property type="project" value="UniProtKB-KW"/>
</dbReference>
<dbReference type="InterPro" id="IPR053423">
    <property type="entry name" value="Type-4_UDG"/>
</dbReference>
<keyword evidence="5" id="KW-0004">4Fe-4S</keyword>
<dbReference type="SUPFAM" id="SSF52141">
    <property type="entry name" value="Uracil-DNA glycosylase-like"/>
    <property type="match status" value="1"/>
</dbReference>
<proteinExistence type="inferred from homology"/>
<keyword evidence="10" id="KW-0411">Iron-sulfur</keyword>
<keyword evidence="9" id="KW-0408">Iron</keyword>
<evidence type="ECO:0000256" key="1">
    <source>
        <dbReference type="ARBA" id="ARBA00001400"/>
    </source>
</evidence>
<dbReference type="EMBL" id="QMQZ01000045">
    <property type="protein sequence ID" value="RLE51578.1"/>
    <property type="molecule type" value="Genomic_DNA"/>
</dbReference>
<dbReference type="InterPro" id="IPR051536">
    <property type="entry name" value="UDG_Type-4/5"/>
</dbReference>
<evidence type="ECO:0000256" key="9">
    <source>
        <dbReference type="ARBA" id="ARBA00023004"/>
    </source>
</evidence>
<keyword evidence="11" id="KW-0234">DNA repair</keyword>
<evidence type="ECO:0000313" key="14">
    <source>
        <dbReference type="EMBL" id="RLE51855.1"/>
    </source>
</evidence>
<dbReference type="PANTHER" id="PTHR33693:SF1">
    <property type="entry name" value="TYPE-4 URACIL-DNA GLYCOSYLASE"/>
    <property type="match status" value="1"/>
</dbReference>
<protein>
    <recommendedName>
        <fullName evidence="4">Type-4 uracil-DNA glycosylase</fullName>
        <ecNumber evidence="3">3.2.2.27</ecNumber>
    </recommendedName>
</protein>
<accession>A0A497EXA9</accession>
<evidence type="ECO:0000313" key="16">
    <source>
        <dbReference type="Proteomes" id="UP000269499"/>
    </source>
</evidence>
<comment type="catalytic activity">
    <reaction evidence="1">
        <text>Hydrolyzes single-stranded DNA or mismatched double-stranded DNA and polynucleotides, releasing free uracil.</text>
        <dbReference type="EC" id="3.2.2.27"/>
    </reaction>
</comment>
<comment type="similarity">
    <text evidence="2">Belongs to the uracil-DNA glycosylase (UDG) superfamily. Type 4 (UDGa) family.</text>
</comment>